<dbReference type="InterPro" id="IPR036908">
    <property type="entry name" value="RlpA-like_sf"/>
</dbReference>
<feature type="chain" id="PRO_5045074547" evidence="3">
    <location>
        <begin position="40"/>
        <end position="332"/>
    </location>
</feature>
<feature type="region of interest" description="Disordered" evidence="2">
    <location>
        <begin position="215"/>
        <end position="235"/>
    </location>
</feature>
<dbReference type="Gene3D" id="2.40.40.10">
    <property type="entry name" value="RlpA-like domain"/>
    <property type="match status" value="1"/>
</dbReference>
<dbReference type="Gene3D" id="6.10.250.3150">
    <property type="match status" value="1"/>
</dbReference>
<reference evidence="5 6" key="1">
    <citation type="submission" date="2016-10" db="EMBL/GenBank/DDBJ databases">
        <authorList>
            <person name="Varghese N."/>
            <person name="Submissions S."/>
        </authorList>
    </citation>
    <scope>NUCLEOTIDE SEQUENCE [LARGE SCALE GENOMIC DNA]</scope>
    <source>
        <strain evidence="5 6">WCP15</strain>
    </source>
</reference>
<dbReference type="PANTHER" id="PTHR34183">
    <property type="entry name" value="ENDOLYTIC PEPTIDOGLYCAN TRANSGLYCOSYLASE RLPA"/>
    <property type="match status" value="1"/>
</dbReference>
<keyword evidence="3" id="KW-0732">Signal</keyword>
<dbReference type="Pfam" id="PF03330">
    <property type="entry name" value="DPBB_1"/>
    <property type="match status" value="1"/>
</dbReference>
<evidence type="ECO:0000259" key="4">
    <source>
        <dbReference type="Pfam" id="PF03330"/>
    </source>
</evidence>
<evidence type="ECO:0000313" key="5">
    <source>
        <dbReference type="EMBL" id="SEH54546.1"/>
    </source>
</evidence>
<feature type="domain" description="RlpA-like protein double-psi beta-barrel" evidence="4">
    <location>
        <begin position="245"/>
        <end position="325"/>
    </location>
</feature>
<sequence>MSTIQSTICPLRMRIARGAACAGLSLALVLVACPVSAHAESLEKLQEAAIAANDSYEKAEQESQDLQKQIEDNEAKIHELEAKLPGLRNKAAAAMRASYKLQQAQGDLVMLLLSAEDFNQFVTQAAYLDIITESNANAIKELNDSVWELNTTKDELTKQKEDADVKLAEAQRAKEEADAARNAAVAAATADTAQNEAAYASGQITDTTSQQISAATGNAPANNDAPANGGSNSGNVGTSYTYVGASTYGEGDGFMYGKTASGALVTPTSMGVAMRSMPLGTVIEITYNGHTVQAVVNDRGPFTGNRQIDLQPAVAHALGFSGVGTLGYRVVG</sequence>
<name>A0A1H6J6H6_9ACTN</name>
<evidence type="ECO:0000256" key="1">
    <source>
        <dbReference type="SAM" id="Coils"/>
    </source>
</evidence>
<dbReference type="RefSeq" id="WP_078686642.1">
    <property type="nucleotide sequence ID" value="NZ_FNWT01000005.1"/>
</dbReference>
<dbReference type="PANTHER" id="PTHR34183:SF8">
    <property type="entry name" value="ENDOLYTIC PEPTIDOGLYCAN TRANSGLYCOSYLASE RLPA-RELATED"/>
    <property type="match status" value="1"/>
</dbReference>
<keyword evidence="6" id="KW-1185">Reference proteome</keyword>
<dbReference type="Proteomes" id="UP000199135">
    <property type="component" value="Unassembled WGS sequence"/>
</dbReference>
<evidence type="ECO:0000256" key="2">
    <source>
        <dbReference type="SAM" id="MobiDB-lite"/>
    </source>
</evidence>
<evidence type="ECO:0000313" key="6">
    <source>
        <dbReference type="Proteomes" id="UP000199135"/>
    </source>
</evidence>
<keyword evidence="5" id="KW-0449">Lipoprotein</keyword>
<feature type="signal peptide" evidence="3">
    <location>
        <begin position="1"/>
        <end position="39"/>
    </location>
</feature>
<proteinExistence type="predicted"/>
<feature type="coiled-coil region" evidence="1">
    <location>
        <begin position="139"/>
        <end position="187"/>
    </location>
</feature>
<gene>
    <name evidence="5" type="ORF">SAMN05216447_10563</name>
</gene>
<organism evidence="5 6">
    <name type="scientific">Parafannyhessea umbonata</name>
    <dbReference type="NCBI Taxonomy" id="604330"/>
    <lineage>
        <taxon>Bacteria</taxon>
        <taxon>Bacillati</taxon>
        <taxon>Actinomycetota</taxon>
        <taxon>Coriobacteriia</taxon>
        <taxon>Coriobacteriales</taxon>
        <taxon>Atopobiaceae</taxon>
        <taxon>Parafannyhessea</taxon>
    </lineage>
</organism>
<protein>
    <submittedName>
        <fullName evidence="5">Rare lipoprotein A</fullName>
    </submittedName>
</protein>
<comment type="caution">
    <text evidence="5">The sequence shown here is derived from an EMBL/GenBank/DDBJ whole genome shotgun (WGS) entry which is preliminary data.</text>
</comment>
<dbReference type="CDD" id="cd22268">
    <property type="entry name" value="DPBB_RlpA-like"/>
    <property type="match status" value="1"/>
</dbReference>
<dbReference type="InterPro" id="IPR009009">
    <property type="entry name" value="RlpA-like_DPBB"/>
</dbReference>
<feature type="coiled-coil region" evidence="1">
    <location>
        <begin position="42"/>
        <end position="97"/>
    </location>
</feature>
<keyword evidence="1" id="KW-0175">Coiled coil</keyword>
<evidence type="ECO:0000256" key="3">
    <source>
        <dbReference type="SAM" id="SignalP"/>
    </source>
</evidence>
<dbReference type="EMBL" id="FNWT01000005">
    <property type="protein sequence ID" value="SEH54546.1"/>
    <property type="molecule type" value="Genomic_DNA"/>
</dbReference>
<accession>A0A1H6J6H6</accession>
<dbReference type="SUPFAM" id="SSF50685">
    <property type="entry name" value="Barwin-like endoglucanases"/>
    <property type="match status" value="1"/>
</dbReference>